<comment type="caution">
    <text evidence="1">The sequence shown here is derived from an EMBL/GenBank/DDBJ whole genome shotgun (WGS) entry which is preliminary data.</text>
</comment>
<accession>A0ABM9AT29</accession>
<keyword evidence="2" id="KW-1185">Reference proteome</keyword>
<name>A0ABM9AT29_9BACT</name>
<reference evidence="1" key="1">
    <citation type="submission" date="2021-12" db="EMBL/GenBank/DDBJ databases">
        <authorList>
            <person name="Rodrigo-Torres L."/>
            <person name="Arahal R. D."/>
            <person name="Lucena T."/>
        </authorList>
    </citation>
    <scope>NUCLEOTIDE SEQUENCE</scope>
    <source>
        <strain evidence="1">CECT 8858</strain>
    </source>
</reference>
<organism evidence="1 2">
    <name type="scientific">Emticicia aquatica</name>
    <dbReference type="NCBI Taxonomy" id="1681835"/>
    <lineage>
        <taxon>Bacteria</taxon>
        <taxon>Pseudomonadati</taxon>
        <taxon>Bacteroidota</taxon>
        <taxon>Cytophagia</taxon>
        <taxon>Cytophagales</taxon>
        <taxon>Leadbetterellaceae</taxon>
        <taxon>Emticicia</taxon>
    </lineage>
</organism>
<dbReference type="Proteomes" id="UP000837932">
    <property type="component" value="Unassembled WGS sequence"/>
</dbReference>
<dbReference type="InterPro" id="IPR036388">
    <property type="entry name" value="WH-like_DNA-bd_sf"/>
</dbReference>
<gene>
    <name evidence="1" type="ORF">EMA8858_02970</name>
</gene>
<sequence>MENIENKRKKRSQRDYSLTFKLQVISEVEKGELSYKQAQRKYVIQGRSTVLIWLRKHSILDWTIHQWKQLPTMSTIKTPEQKIKESHGRPR</sequence>
<evidence type="ECO:0008006" key="3">
    <source>
        <dbReference type="Google" id="ProtNLM"/>
    </source>
</evidence>
<proteinExistence type="predicted"/>
<protein>
    <recommendedName>
        <fullName evidence="3">Transposase</fullName>
    </recommendedName>
</protein>
<evidence type="ECO:0000313" key="1">
    <source>
        <dbReference type="EMBL" id="CAH0996835.1"/>
    </source>
</evidence>
<dbReference type="RefSeq" id="WP_374759619.1">
    <property type="nucleotide sequence ID" value="NZ_CAKLPY010000002.1"/>
</dbReference>
<dbReference type="InterPro" id="IPR010921">
    <property type="entry name" value="Trp_repressor/repl_initiator"/>
</dbReference>
<dbReference type="Gene3D" id="1.10.10.10">
    <property type="entry name" value="Winged helix-like DNA-binding domain superfamily/Winged helix DNA-binding domain"/>
    <property type="match status" value="1"/>
</dbReference>
<evidence type="ECO:0000313" key="2">
    <source>
        <dbReference type="Proteomes" id="UP000837932"/>
    </source>
</evidence>
<dbReference type="SUPFAM" id="SSF48295">
    <property type="entry name" value="TrpR-like"/>
    <property type="match status" value="1"/>
</dbReference>
<dbReference type="EMBL" id="CAKLPY010000002">
    <property type="protein sequence ID" value="CAH0996835.1"/>
    <property type="molecule type" value="Genomic_DNA"/>
</dbReference>